<reference evidence="2 3" key="1">
    <citation type="submission" date="2024-09" db="EMBL/GenBank/DDBJ databases">
        <authorList>
            <person name="Sun Q."/>
            <person name="Mori K."/>
        </authorList>
    </citation>
    <scope>NUCLEOTIDE SEQUENCE [LARGE SCALE GENOMIC DNA]</scope>
    <source>
        <strain evidence="2 3">JCM 3324</strain>
    </source>
</reference>
<protein>
    <submittedName>
        <fullName evidence="2">Uncharacterized protein</fullName>
    </submittedName>
</protein>
<keyword evidence="1" id="KW-0732">Signal</keyword>
<dbReference type="Proteomes" id="UP001589568">
    <property type="component" value="Unassembled WGS sequence"/>
</dbReference>
<evidence type="ECO:0000256" key="1">
    <source>
        <dbReference type="SAM" id="SignalP"/>
    </source>
</evidence>
<feature type="chain" id="PRO_5046830124" evidence="1">
    <location>
        <begin position="28"/>
        <end position="185"/>
    </location>
</feature>
<dbReference type="EMBL" id="JBHMCF010000002">
    <property type="protein sequence ID" value="MFB9468028.1"/>
    <property type="molecule type" value="Genomic_DNA"/>
</dbReference>
<evidence type="ECO:0000313" key="3">
    <source>
        <dbReference type="Proteomes" id="UP001589568"/>
    </source>
</evidence>
<proteinExistence type="predicted"/>
<keyword evidence="3" id="KW-1185">Reference proteome</keyword>
<dbReference type="RefSeq" id="WP_379482427.1">
    <property type="nucleotide sequence ID" value="NZ_JBHMCF010000002.1"/>
</dbReference>
<organism evidence="2 3">
    <name type="scientific">Nonomuraea salmonea</name>
    <dbReference type="NCBI Taxonomy" id="46181"/>
    <lineage>
        <taxon>Bacteria</taxon>
        <taxon>Bacillati</taxon>
        <taxon>Actinomycetota</taxon>
        <taxon>Actinomycetes</taxon>
        <taxon>Streptosporangiales</taxon>
        <taxon>Streptosporangiaceae</taxon>
        <taxon>Nonomuraea</taxon>
    </lineage>
</organism>
<dbReference type="SUPFAM" id="SSF56601">
    <property type="entry name" value="beta-lactamase/transpeptidase-like"/>
    <property type="match status" value="1"/>
</dbReference>
<dbReference type="InterPro" id="IPR012338">
    <property type="entry name" value="Beta-lactam/transpept-like"/>
</dbReference>
<feature type="signal peptide" evidence="1">
    <location>
        <begin position="1"/>
        <end position="27"/>
    </location>
</feature>
<comment type="caution">
    <text evidence="2">The sequence shown here is derived from an EMBL/GenBank/DDBJ whole genome shotgun (WGS) entry which is preliminary data.</text>
</comment>
<name>A0ABV5NCK4_9ACTN</name>
<evidence type="ECO:0000313" key="2">
    <source>
        <dbReference type="EMBL" id="MFB9468028.1"/>
    </source>
</evidence>
<gene>
    <name evidence="2" type="ORF">ACFFR3_00840</name>
</gene>
<accession>A0ABV5NCK4</accession>
<sequence>MKTIRVLAALTAAPIAAATLIALPAHAAPTCPAPSKTELKGRTDRPAKGTRALKGVRVAHLPKGFTYGELEASKHDGVTEYAYRWSDDRDDTDRAHRSLWVRVVCWPKARDLKDLRKLPVALGTFTSAGKPARLGGRKVLGKTGDGALGHGRYVGWVPRSGVVVTVMADQPLIRDLPAIVKGIRV</sequence>